<dbReference type="EMBL" id="HG994367">
    <property type="protein sequence ID" value="CAF1701548.1"/>
    <property type="molecule type" value="Genomic_DNA"/>
</dbReference>
<sequence>MVFENSRISLTVILSGYRMVKIFGKLTGDGGASEAEKLRVSTFNFQLDLGFQGGAGRSEEKRHVERRDNLNDDLLFKSDDSYNDEDGDCQTNLDREEARLEKELICVIVSGQIDCLKMNLYQAVTVYLRQSYSFFKEAHGHSHAPLRT</sequence>
<evidence type="ECO:0000313" key="1">
    <source>
        <dbReference type="EMBL" id="CAF1701548.1"/>
    </source>
</evidence>
<organism evidence="1">
    <name type="scientific">Brassica napus</name>
    <name type="common">Rape</name>
    <dbReference type="NCBI Taxonomy" id="3708"/>
    <lineage>
        <taxon>Eukaryota</taxon>
        <taxon>Viridiplantae</taxon>
        <taxon>Streptophyta</taxon>
        <taxon>Embryophyta</taxon>
        <taxon>Tracheophyta</taxon>
        <taxon>Spermatophyta</taxon>
        <taxon>Magnoliopsida</taxon>
        <taxon>eudicotyledons</taxon>
        <taxon>Gunneridae</taxon>
        <taxon>Pentapetalae</taxon>
        <taxon>rosids</taxon>
        <taxon>malvids</taxon>
        <taxon>Brassicales</taxon>
        <taxon>Brassicaceae</taxon>
        <taxon>Brassiceae</taxon>
        <taxon>Brassica</taxon>
    </lineage>
</organism>
<dbReference type="AlphaFoldDB" id="A0A816I7Y0"/>
<reference evidence="1" key="1">
    <citation type="submission" date="2021-01" db="EMBL/GenBank/DDBJ databases">
        <authorList>
            <consortium name="Genoscope - CEA"/>
            <person name="William W."/>
        </authorList>
    </citation>
    <scope>NUCLEOTIDE SEQUENCE</scope>
</reference>
<name>A0A816I7Y0_BRANA</name>
<protein>
    <submittedName>
        <fullName evidence="1">(rape) hypothetical protein</fullName>
    </submittedName>
</protein>
<accession>A0A816I7Y0</accession>
<dbReference type="Proteomes" id="UP001295469">
    <property type="component" value="Chromosome C03"/>
</dbReference>
<proteinExistence type="predicted"/>
<gene>
    <name evidence="1" type="ORF">DARMORV10_C03P31080.1</name>
</gene>